<evidence type="ECO:0000256" key="4">
    <source>
        <dbReference type="ARBA" id="ARBA00022490"/>
    </source>
</evidence>
<dbReference type="GO" id="GO:0000107">
    <property type="term" value="F:imidazoleglycerol-phosphate synthase activity"/>
    <property type="evidence" value="ECO:0007669"/>
    <property type="project" value="UniProtKB-UniRule"/>
</dbReference>
<comment type="function">
    <text evidence="12">IGPS catalyzes the conversion of PRFAR and glutamine to IGP, AICAR and glutamate. The HisH subunit catalyzes the hydrolysis of glutamine to glutamate and ammonia as part of the synthesis of IGP and AICAR. The resulting ammonia molecule is channeled to the active site of HisF.</text>
</comment>
<name>A0AA37RWD1_9GAMM</name>
<proteinExistence type="inferred from homology"/>
<keyword evidence="6 12" id="KW-0378">Hydrolase</keyword>
<dbReference type="InterPro" id="IPR010139">
    <property type="entry name" value="Imidazole-glycPsynth_HisH"/>
</dbReference>
<dbReference type="Proteomes" id="UP001161422">
    <property type="component" value="Unassembled WGS sequence"/>
</dbReference>
<feature type="active site" description="Nucleophile" evidence="12 13">
    <location>
        <position position="77"/>
    </location>
</feature>
<evidence type="ECO:0000256" key="5">
    <source>
        <dbReference type="ARBA" id="ARBA00022605"/>
    </source>
</evidence>
<evidence type="ECO:0000256" key="7">
    <source>
        <dbReference type="ARBA" id="ARBA00022962"/>
    </source>
</evidence>
<dbReference type="EC" id="4.3.2.10" evidence="12"/>
<keyword evidence="7 12" id="KW-0315">Glutamine amidotransferase</keyword>
<dbReference type="Gene3D" id="3.40.50.880">
    <property type="match status" value="1"/>
</dbReference>
<evidence type="ECO:0000256" key="2">
    <source>
        <dbReference type="ARBA" id="ARBA00005091"/>
    </source>
</evidence>
<feature type="domain" description="Glutamine amidotransferase" evidence="14">
    <location>
        <begin position="14"/>
        <end position="192"/>
    </location>
</feature>
<feature type="active site" evidence="12 13">
    <location>
        <position position="178"/>
    </location>
</feature>
<evidence type="ECO:0000256" key="3">
    <source>
        <dbReference type="ARBA" id="ARBA00011152"/>
    </source>
</evidence>
<dbReference type="GO" id="GO:0005737">
    <property type="term" value="C:cytoplasm"/>
    <property type="evidence" value="ECO:0007669"/>
    <property type="project" value="UniProtKB-SubCell"/>
</dbReference>
<dbReference type="NCBIfam" id="TIGR01855">
    <property type="entry name" value="IMP_synth_hisH"/>
    <property type="match status" value="1"/>
</dbReference>
<evidence type="ECO:0000256" key="1">
    <source>
        <dbReference type="ARBA" id="ARBA00004496"/>
    </source>
</evidence>
<dbReference type="SUPFAM" id="SSF52317">
    <property type="entry name" value="Class I glutamine amidotransferase-like"/>
    <property type="match status" value="1"/>
</dbReference>
<evidence type="ECO:0000256" key="13">
    <source>
        <dbReference type="PIRSR" id="PIRSR000495-1"/>
    </source>
</evidence>
<keyword evidence="4 12" id="KW-0963">Cytoplasm</keyword>
<evidence type="ECO:0000256" key="9">
    <source>
        <dbReference type="ARBA" id="ARBA00023239"/>
    </source>
</evidence>
<evidence type="ECO:0000256" key="8">
    <source>
        <dbReference type="ARBA" id="ARBA00023102"/>
    </source>
</evidence>
<gene>
    <name evidence="12 15" type="primary">hisH</name>
    <name evidence="15" type="ORF">GCM10007895_18220</name>
</gene>
<accession>A0AA37RWD1</accession>
<evidence type="ECO:0000313" key="16">
    <source>
        <dbReference type="Proteomes" id="UP001161422"/>
    </source>
</evidence>
<reference evidence="15" key="2">
    <citation type="submission" date="2023-01" db="EMBL/GenBank/DDBJ databases">
        <title>Draft genome sequence of Paraferrimonas sedimenticola strain NBRC 101628.</title>
        <authorList>
            <person name="Sun Q."/>
            <person name="Mori K."/>
        </authorList>
    </citation>
    <scope>NUCLEOTIDE SEQUENCE</scope>
    <source>
        <strain evidence="15">NBRC 101628</strain>
    </source>
</reference>
<dbReference type="EMBL" id="BSNC01000004">
    <property type="protein sequence ID" value="GLP96516.1"/>
    <property type="molecule type" value="Genomic_DNA"/>
</dbReference>
<dbReference type="RefSeq" id="WP_095505055.1">
    <property type="nucleotide sequence ID" value="NZ_BSNC01000004.1"/>
</dbReference>
<feature type="active site" evidence="12 13">
    <location>
        <position position="176"/>
    </location>
</feature>
<protein>
    <recommendedName>
        <fullName evidence="12">Imidazole glycerol phosphate synthase subunit HisH</fullName>
        <ecNumber evidence="12">4.3.2.10</ecNumber>
    </recommendedName>
    <alternativeName>
        <fullName evidence="12">IGP synthase glutaminase subunit</fullName>
        <ecNumber evidence="12">3.5.1.2</ecNumber>
    </alternativeName>
    <alternativeName>
        <fullName evidence="12">IGP synthase subunit HisH</fullName>
    </alternativeName>
    <alternativeName>
        <fullName evidence="12">ImGP synthase subunit HisH</fullName>
        <shortName evidence="12">IGPS subunit HisH</shortName>
    </alternativeName>
</protein>
<dbReference type="FunFam" id="3.40.50.880:FF:000009">
    <property type="entry name" value="Imidazole glycerol phosphate synthase subunit HisH"/>
    <property type="match status" value="1"/>
</dbReference>
<comment type="pathway">
    <text evidence="2 12">Amino-acid biosynthesis; L-histidine biosynthesis; L-histidine from 5-phospho-alpha-D-ribose 1-diphosphate: step 5/9.</text>
</comment>
<dbReference type="CDD" id="cd01748">
    <property type="entry name" value="GATase1_IGP_Synthase"/>
    <property type="match status" value="1"/>
</dbReference>
<dbReference type="GO" id="GO:0004359">
    <property type="term" value="F:glutaminase activity"/>
    <property type="evidence" value="ECO:0007669"/>
    <property type="project" value="UniProtKB-EC"/>
</dbReference>
<sequence>MSILIVDTGCANLASVRYAFERLDQQVVLSRDPEVINRAKRVVLPGVGSAKAAMSQIQARELEECLQNLTQPTLGICLGMQLMSDYSEESNVDCLGVIPTRIEPFAPSGLPLPHMGWNRLSEMQHPIFTDVADGAYVYFVHGFIAPVGENTVAQSDYGLNFSAAIAKDNYIGLQFHPERSAEVGAQMLKNFIRIDELGELS</sequence>
<evidence type="ECO:0000256" key="12">
    <source>
        <dbReference type="HAMAP-Rule" id="MF_00278"/>
    </source>
</evidence>
<comment type="subunit">
    <text evidence="3 12">Heterodimer of HisH and HisF.</text>
</comment>
<comment type="caution">
    <text evidence="15">The sequence shown here is derived from an EMBL/GenBank/DDBJ whole genome shotgun (WGS) entry which is preliminary data.</text>
</comment>
<dbReference type="GO" id="GO:0000105">
    <property type="term" value="P:L-histidine biosynthetic process"/>
    <property type="evidence" value="ECO:0007669"/>
    <property type="project" value="UniProtKB-UniRule"/>
</dbReference>
<dbReference type="PIRSF" id="PIRSF000495">
    <property type="entry name" value="Amidotransf_hisH"/>
    <property type="match status" value="1"/>
</dbReference>
<dbReference type="HAMAP" id="MF_00278">
    <property type="entry name" value="HisH"/>
    <property type="match status" value="1"/>
</dbReference>
<dbReference type="PROSITE" id="PS51273">
    <property type="entry name" value="GATASE_TYPE_1"/>
    <property type="match status" value="1"/>
</dbReference>
<comment type="subcellular location">
    <subcellularLocation>
        <location evidence="1 12">Cytoplasm</location>
    </subcellularLocation>
</comment>
<evidence type="ECO:0000256" key="10">
    <source>
        <dbReference type="ARBA" id="ARBA00047838"/>
    </source>
</evidence>
<reference evidence="15" key="1">
    <citation type="journal article" date="2014" name="Int. J. Syst. Evol. Microbiol.">
        <title>Complete genome sequence of Corynebacterium casei LMG S-19264T (=DSM 44701T), isolated from a smear-ripened cheese.</title>
        <authorList>
            <consortium name="US DOE Joint Genome Institute (JGI-PGF)"/>
            <person name="Walter F."/>
            <person name="Albersmeier A."/>
            <person name="Kalinowski J."/>
            <person name="Ruckert C."/>
        </authorList>
    </citation>
    <scope>NUCLEOTIDE SEQUENCE</scope>
    <source>
        <strain evidence="15">NBRC 101628</strain>
    </source>
</reference>
<dbReference type="Pfam" id="PF00117">
    <property type="entry name" value="GATase"/>
    <property type="match status" value="1"/>
</dbReference>
<evidence type="ECO:0000313" key="15">
    <source>
        <dbReference type="EMBL" id="GLP96516.1"/>
    </source>
</evidence>
<dbReference type="GO" id="GO:0016829">
    <property type="term" value="F:lyase activity"/>
    <property type="evidence" value="ECO:0007669"/>
    <property type="project" value="UniProtKB-KW"/>
</dbReference>
<comment type="catalytic activity">
    <reaction evidence="11 12">
        <text>L-glutamine + H2O = L-glutamate + NH4(+)</text>
        <dbReference type="Rhea" id="RHEA:15889"/>
        <dbReference type="ChEBI" id="CHEBI:15377"/>
        <dbReference type="ChEBI" id="CHEBI:28938"/>
        <dbReference type="ChEBI" id="CHEBI:29985"/>
        <dbReference type="ChEBI" id="CHEBI:58359"/>
        <dbReference type="EC" id="3.5.1.2"/>
    </reaction>
</comment>
<dbReference type="InterPro" id="IPR017926">
    <property type="entry name" value="GATASE"/>
</dbReference>
<keyword evidence="5 12" id="KW-0028">Amino-acid biosynthesis</keyword>
<dbReference type="PANTHER" id="PTHR42701">
    <property type="entry name" value="IMIDAZOLE GLYCEROL PHOSPHATE SYNTHASE SUBUNIT HISH"/>
    <property type="match status" value="1"/>
</dbReference>
<keyword evidence="8 12" id="KW-0368">Histidine biosynthesis</keyword>
<evidence type="ECO:0000256" key="6">
    <source>
        <dbReference type="ARBA" id="ARBA00022801"/>
    </source>
</evidence>
<keyword evidence="16" id="KW-1185">Reference proteome</keyword>
<comment type="catalytic activity">
    <reaction evidence="10 12">
        <text>5-[(5-phospho-1-deoxy-D-ribulos-1-ylimino)methylamino]-1-(5-phospho-beta-D-ribosyl)imidazole-4-carboxamide + L-glutamine = D-erythro-1-(imidazol-4-yl)glycerol 3-phosphate + 5-amino-1-(5-phospho-beta-D-ribosyl)imidazole-4-carboxamide + L-glutamate + H(+)</text>
        <dbReference type="Rhea" id="RHEA:24793"/>
        <dbReference type="ChEBI" id="CHEBI:15378"/>
        <dbReference type="ChEBI" id="CHEBI:29985"/>
        <dbReference type="ChEBI" id="CHEBI:58278"/>
        <dbReference type="ChEBI" id="CHEBI:58359"/>
        <dbReference type="ChEBI" id="CHEBI:58475"/>
        <dbReference type="ChEBI" id="CHEBI:58525"/>
        <dbReference type="EC" id="4.3.2.10"/>
    </reaction>
</comment>
<dbReference type="AlphaFoldDB" id="A0AA37RWD1"/>
<dbReference type="InterPro" id="IPR029062">
    <property type="entry name" value="Class_I_gatase-like"/>
</dbReference>
<keyword evidence="9 12" id="KW-0456">Lyase</keyword>
<evidence type="ECO:0000256" key="11">
    <source>
        <dbReference type="ARBA" id="ARBA00049534"/>
    </source>
</evidence>
<dbReference type="EC" id="3.5.1.2" evidence="12"/>
<evidence type="ECO:0000259" key="14">
    <source>
        <dbReference type="Pfam" id="PF00117"/>
    </source>
</evidence>
<dbReference type="PANTHER" id="PTHR42701:SF1">
    <property type="entry name" value="IMIDAZOLE GLYCEROL PHOSPHATE SYNTHASE SUBUNIT HISH"/>
    <property type="match status" value="1"/>
</dbReference>
<organism evidence="15 16">
    <name type="scientific">Paraferrimonas sedimenticola</name>
    <dbReference type="NCBI Taxonomy" id="375674"/>
    <lineage>
        <taxon>Bacteria</taxon>
        <taxon>Pseudomonadati</taxon>
        <taxon>Pseudomonadota</taxon>
        <taxon>Gammaproteobacteria</taxon>
        <taxon>Alteromonadales</taxon>
        <taxon>Ferrimonadaceae</taxon>
        <taxon>Paraferrimonas</taxon>
    </lineage>
</organism>